<evidence type="ECO:0000313" key="1">
    <source>
        <dbReference type="EMBL" id="PWN49834.1"/>
    </source>
</evidence>
<dbReference type="Proteomes" id="UP000245626">
    <property type="component" value="Unassembled WGS sequence"/>
</dbReference>
<protein>
    <submittedName>
        <fullName evidence="1">Rds1 protein</fullName>
    </submittedName>
</protein>
<proteinExistence type="predicted"/>
<reference evidence="1 2" key="1">
    <citation type="journal article" date="2018" name="Mol. Biol. Evol.">
        <title>Broad Genomic Sampling Reveals a Smut Pathogenic Ancestry of the Fungal Clade Ustilaginomycotina.</title>
        <authorList>
            <person name="Kijpornyongpan T."/>
            <person name="Mondo S.J."/>
            <person name="Barry K."/>
            <person name="Sandor L."/>
            <person name="Lee J."/>
            <person name="Lipzen A."/>
            <person name="Pangilinan J."/>
            <person name="LaButti K."/>
            <person name="Hainaut M."/>
            <person name="Henrissat B."/>
            <person name="Grigoriev I.V."/>
            <person name="Spatafora J.W."/>
            <person name="Aime M.C."/>
        </authorList>
    </citation>
    <scope>NUCLEOTIDE SEQUENCE [LARGE SCALE GENOMIC DNA]</scope>
    <source>
        <strain evidence="1 2">SA 807</strain>
    </source>
</reference>
<gene>
    <name evidence="1" type="ORF">IE53DRAFT_345215</name>
</gene>
<accession>A0ACD0NVJ1</accession>
<name>A0ACD0NVJ1_9BASI</name>
<evidence type="ECO:0000313" key="2">
    <source>
        <dbReference type="Proteomes" id="UP000245626"/>
    </source>
</evidence>
<organism evidence="1 2">
    <name type="scientific">Violaceomyces palustris</name>
    <dbReference type="NCBI Taxonomy" id="1673888"/>
    <lineage>
        <taxon>Eukaryota</taxon>
        <taxon>Fungi</taxon>
        <taxon>Dikarya</taxon>
        <taxon>Basidiomycota</taxon>
        <taxon>Ustilaginomycotina</taxon>
        <taxon>Ustilaginomycetes</taxon>
        <taxon>Violaceomycetales</taxon>
        <taxon>Violaceomycetaceae</taxon>
        <taxon>Violaceomyces</taxon>
    </lineage>
</organism>
<dbReference type="EMBL" id="KZ820001">
    <property type="protein sequence ID" value="PWN49834.1"/>
    <property type="molecule type" value="Genomic_DNA"/>
</dbReference>
<keyword evidence="2" id="KW-1185">Reference proteome</keyword>
<sequence length="451" mass="49877">MSLSFLRLSIVFTSLVTAYPAVNVVQRWSPSSGPESISPSKTPAIWSQTSLVFPPDLESLESLYSVPSYQTIPPATASSSYVAYATSTASIPIVPATDLHADADPSTAQRNISNAYQPNSSNFVTNPTYATFSNFDFQSIALAVHQEYIELDLFNYGLAHFSDADFDQAGINAENRELIRFMAQQEIGHAYVLSNMLGPAAPKMCSYRYPFHDVRSFIDFCQVLTRWGESGVYGFLQLLDNRAVAQILLQSITVEARQLYTFRQFEGLFPMPEWFETGLPQTWTWTLLHNWIVSCPPENQPLAWEIYPRLVVDNQPNAIIAGILAGGPAISHNVSAFSYPGRVTCFSWDPVGLIEGPYHQQTVTYTAGVPRFAAFVSQYNVTYSPLYDVDLERRTAKAKQPDGHVFGLGSDLLLNGTQFVVLTDTCTNYTPANLSLINTHIVAGPAIFQAG</sequence>